<dbReference type="GO" id="GO:0009307">
    <property type="term" value="P:DNA restriction-modification system"/>
    <property type="evidence" value="ECO:0007669"/>
    <property type="project" value="UniProtKB-KW"/>
</dbReference>
<dbReference type="Gene3D" id="1.20.1260.30">
    <property type="match status" value="1"/>
</dbReference>
<dbReference type="InterPro" id="IPR029063">
    <property type="entry name" value="SAM-dependent_MTases_sf"/>
</dbReference>
<dbReference type="GO" id="GO:0008170">
    <property type="term" value="F:N-methyltransferase activity"/>
    <property type="evidence" value="ECO:0007669"/>
    <property type="project" value="InterPro"/>
</dbReference>
<reference evidence="11" key="1">
    <citation type="submission" date="2016-08" db="EMBL/GenBank/DDBJ databases">
        <authorList>
            <person name="Wang Bo."/>
            <person name="Zheng Fengrong."/>
            <person name="Wang Xin."/>
            <person name="Du Fei."/>
        </authorList>
    </citation>
    <scope>NUCLEOTIDE SEQUENCE</scope>
</reference>
<dbReference type="GO" id="GO:0009007">
    <property type="term" value="F:site-specific DNA-methyltransferase (adenine-specific) activity"/>
    <property type="evidence" value="ECO:0007669"/>
    <property type="project" value="UniProtKB-EC"/>
</dbReference>
<dbReference type="InterPro" id="IPR007409">
    <property type="entry name" value="Restrct_endonuc_type1_HsdR_N"/>
</dbReference>
<dbReference type="Pfam" id="PF04313">
    <property type="entry name" value="HSDR_N"/>
    <property type="match status" value="1"/>
</dbReference>
<evidence type="ECO:0000256" key="8">
    <source>
        <dbReference type="SAM" id="Coils"/>
    </source>
</evidence>
<dbReference type="GO" id="GO:0003677">
    <property type="term" value="F:DNA binding"/>
    <property type="evidence" value="ECO:0007669"/>
    <property type="project" value="UniProtKB-KW"/>
</dbReference>
<evidence type="ECO:0000259" key="10">
    <source>
        <dbReference type="Pfam" id="PF04313"/>
    </source>
</evidence>
<dbReference type="SUPFAM" id="SSF116734">
    <property type="entry name" value="DNA methylase specificity domain"/>
    <property type="match status" value="1"/>
</dbReference>
<keyword evidence="8" id="KW-0175">Coiled coil</keyword>
<keyword evidence="3" id="KW-0808">Transferase</keyword>
<keyword evidence="4" id="KW-0949">S-adenosyl-L-methionine</keyword>
<evidence type="ECO:0000256" key="4">
    <source>
        <dbReference type="ARBA" id="ARBA00022691"/>
    </source>
</evidence>
<evidence type="ECO:0000313" key="11">
    <source>
        <dbReference type="EMBL" id="ARR28429.1"/>
    </source>
</evidence>
<evidence type="ECO:0000256" key="3">
    <source>
        <dbReference type="ARBA" id="ARBA00022679"/>
    </source>
</evidence>
<dbReference type="CDD" id="cd17274">
    <property type="entry name" value="RMtype1_S_Eco540ANI-TRD1-CR1_like"/>
    <property type="match status" value="1"/>
</dbReference>
<keyword evidence="6" id="KW-0238">DNA-binding</keyword>
<feature type="domain" description="Restriction endonuclease type I HsdR N-terminal" evidence="10">
    <location>
        <begin position="20"/>
        <end position="89"/>
    </location>
</feature>
<name>A0A3S5FWR4_9CHLO</name>
<keyword evidence="11" id="KW-0150">Chloroplast</keyword>
<dbReference type="SMR" id="A0A3S5FWR4"/>
<dbReference type="Gene3D" id="3.40.50.150">
    <property type="entry name" value="Vaccinia Virus protein VP39"/>
    <property type="match status" value="1"/>
</dbReference>
<feature type="coiled-coil region" evidence="8">
    <location>
        <begin position="721"/>
        <end position="748"/>
    </location>
</feature>
<dbReference type="PANTHER" id="PTHR42933:SF3">
    <property type="entry name" value="TYPE I RESTRICTION ENZYME MJAVIII METHYLASE SUBUNIT"/>
    <property type="match status" value="1"/>
</dbReference>
<comment type="catalytic activity">
    <reaction evidence="7">
        <text>a 2'-deoxyadenosine in DNA + S-adenosyl-L-methionine = an N(6)-methyl-2'-deoxyadenosine in DNA + S-adenosyl-L-homocysteine + H(+)</text>
        <dbReference type="Rhea" id="RHEA:15197"/>
        <dbReference type="Rhea" id="RHEA-COMP:12418"/>
        <dbReference type="Rhea" id="RHEA-COMP:12419"/>
        <dbReference type="ChEBI" id="CHEBI:15378"/>
        <dbReference type="ChEBI" id="CHEBI:57856"/>
        <dbReference type="ChEBI" id="CHEBI:59789"/>
        <dbReference type="ChEBI" id="CHEBI:90615"/>
        <dbReference type="ChEBI" id="CHEBI:90616"/>
        <dbReference type="EC" id="2.1.1.72"/>
    </reaction>
</comment>
<dbReference type="InterPro" id="IPR038333">
    <property type="entry name" value="T1MK-like_N_sf"/>
</dbReference>
<dbReference type="GO" id="GO:0009035">
    <property type="term" value="F:type I site-specific deoxyribonuclease activity"/>
    <property type="evidence" value="ECO:0007669"/>
    <property type="project" value="UniProtKB-EC"/>
</dbReference>
<evidence type="ECO:0000256" key="7">
    <source>
        <dbReference type="ARBA" id="ARBA00047942"/>
    </source>
</evidence>
<dbReference type="InterPro" id="IPR003356">
    <property type="entry name" value="DNA_methylase_A-5"/>
</dbReference>
<sequence>MSSTEQNTRFIIDTILKNEGWILDVHNKKKNVFFETDIFQILQCEALKNSKLRPDYVLVDKNKNPIAVIEAKAGGKDLNKALEQAKKYAILLKVPFIFAMNNEYCQTRDLRFEKPLIIDNKEVAELLNYNLLNKFIIENSNEIYTIEKKIITSRKQLVHIFSTVNDNLRSEGIRAGLDRLSEFANVLFLKLYCEEKPEINEYWYNLKNTSNVFLIDTFNKCLEKFNSKYKTDIFYNSKIQNPETLQSIINSLDKLTLSTIDTDIKGDAFEYFLQTATSSNNDLGEYFTPRHIVNNMVKLVNLKFRETVYDPFCGTGGFLTQTLRYIKDKNIIRNKETDILKNHTIFGREITSNARLCKMNMILRGDGYSGITQINSLTNPVKNKYDCVLTNMPFSQKIVKKIWNEKKKKFEEIDFISRLYNNNLANKSGDGVCMLHCFNALKKGGRMAIIVPEGALSRKIEREVRKHLIKNSILKCVIALPKGVFLPYTSIRTSILYFDNCHNGETNDVLFYDVQNDGFSLDNNRNKIKENDLGKISYDFINGKIFDDYKEYGFKKINIKDIKNNDYKLIYSIYNTNNDVVKSKWNMVPLKDVCDYEQPNKYIVKSTRYSDLYKTPVLTAGKSFILGYTNEKENIYDQYPAILFDDFTTSIQYVDFSFKVKSSALKILKNKNNIDIKYLYYALKGMKFDHSIHKRYWISEYSKMKIPLPPLNIQKNIVKKIMQKKNTIKKYQDKIIKYENEINEEIRNIWNNEGWKGRPGG</sequence>
<dbReference type="InterPro" id="IPR051537">
    <property type="entry name" value="DNA_Adenine_Mtase"/>
</dbReference>
<evidence type="ECO:0000256" key="2">
    <source>
        <dbReference type="ARBA" id="ARBA00022603"/>
    </source>
</evidence>
<accession>A0A3S5FWR4</accession>
<dbReference type="InterPro" id="IPR044946">
    <property type="entry name" value="Restrct_endonuc_typeI_TRD_sf"/>
</dbReference>
<dbReference type="EC" id="2.1.1.72" evidence="1"/>
<dbReference type="PANTHER" id="PTHR42933">
    <property type="entry name" value="SLR6095 PROTEIN"/>
    <property type="match status" value="1"/>
</dbReference>
<dbReference type="Gene3D" id="3.90.220.20">
    <property type="entry name" value="DNA methylase specificity domains"/>
    <property type="match status" value="1"/>
</dbReference>
<proteinExistence type="predicted"/>
<dbReference type="EMBL" id="KX809677">
    <property type="protein sequence ID" value="ARR28429.1"/>
    <property type="molecule type" value="Genomic_DNA"/>
</dbReference>
<keyword evidence="2" id="KW-0489">Methyltransferase</keyword>
<organism evidence="11">
    <name type="scientific">Caulerpa okamurae</name>
    <dbReference type="NCBI Taxonomy" id="118247"/>
    <lineage>
        <taxon>Eukaryota</taxon>
        <taxon>Viridiplantae</taxon>
        <taxon>Chlorophyta</taxon>
        <taxon>core chlorophytes</taxon>
        <taxon>Ulvophyceae</taxon>
        <taxon>TCBD clade</taxon>
        <taxon>Bryopsidales</taxon>
        <taxon>Halimedineae</taxon>
        <taxon>Caulerpaceae</taxon>
        <taxon>Caulerpa</taxon>
    </lineage>
</organism>
<dbReference type="SUPFAM" id="SSF53335">
    <property type="entry name" value="S-adenosyl-L-methionine-dependent methyltransferases"/>
    <property type="match status" value="1"/>
</dbReference>
<dbReference type="GO" id="GO:0005524">
    <property type="term" value="F:ATP binding"/>
    <property type="evidence" value="ECO:0007669"/>
    <property type="project" value="UniProtKB-KW"/>
</dbReference>
<keyword evidence="11" id="KW-0934">Plastid</keyword>
<dbReference type="PRINTS" id="PR00507">
    <property type="entry name" value="N12N6MTFRASE"/>
</dbReference>
<geneLocation type="chloroplast" evidence="11"/>
<feature type="domain" description="DNA methylase adenine-specific" evidence="9">
    <location>
        <begin position="262"/>
        <end position="577"/>
    </location>
</feature>
<evidence type="ECO:0000259" key="9">
    <source>
        <dbReference type="Pfam" id="PF02384"/>
    </source>
</evidence>
<dbReference type="AlphaFoldDB" id="A0A3S5FWR4"/>
<protein>
    <recommendedName>
        <fullName evidence="1">site-specific DNA-methyltransferase (adenine-specific)</fullName>
        <ecNumber evidence="1">2.1.1.72</ecNumber>
    </recommendedName>
</protein>
<dbReference type="Pfam" id="PF02384">
    <property type="entry name" value="N6_Mtase"/>
    <property type="match status" value="1"/>
</dbReference>
<gene>
    <name evidence="11" type="primary">orf285</name>
</gene>
<dbReference type="Gene3D" id="3.90.1570.30">
    <property type="match status" value="1"/>
</dbReference>
<evidence type="ECO:0000256" key="5">
    <source>
        <dbReference type="ARBA" id="ARBA00022747"/>
    </source>
</evidence>
<evidence type="ECO:0000256" key="1">
    <source>
        <dbReference type="ARBA" id="ARBA00011900"/>
    </source>
</evidence>
<keyword evidence="5" id="KW-0680">Restriction system</keyword>
<dbReference type="GO" id="GO:0032259">
    <property type="term" value="P:methylation"/>
    <property type="evidence" value="ECO:0007669"/>
    <property type="project" value="UniProtKB-KW"/>
</dbReference>
<evidence type="ECO:0000256" key="6">
    <source>
        <dbReference type="ARBA" id="ARBA00023125"/>
    </source>
</evidence>